<evidence type="ECO:0000313" key="1">
    <source>
        <dbReference type="EMBL" id="EJX00519.1"/>
    </source>
</evidence>
<name>J9G112_9ZZZZ</name>
<proteinExistence type="predicted"/>
<dbReference type="EMBL" id="AMCI01003336">
    <property type="protein sequence ID" value="EJX00519.1"/>
    <property type="molecule type" value="Genomic_DNA"/>
</dbReference>
<accession>J9G112</accession>
<protein>
    <submittedName>
        <fullName evidence="1">Uncharacterized protein</fullName>
    </submittedName>
</protein>
<reference evidence="1" key="1">
    <citation type="journal article" date="2012" name="PLoS ONE">
        <title>Gene sets for utilization of primary and secondary nutrition supplies in the distal gut of endangered iberian lynx.</title>
        <authorList>
            <person name="Alcaide M."/>
            <person name="Messina E."/>
            <person name="Richter M."/>
            <person name="Bargiela R."/>
            <person name="Peplies J."/>
            <person name="Huws S.A."/>
            <person name="Newbold C.J."/>
            <person name="Golyshin P.N."/>
            <person name="Simon M.A."/>
            <person name="Lopez G."/>
            <person name="Yakimov M.M."/>
            <person name="Ferrer M."/>
        </authorList>
    </citation>
    <scope>NUCLEOTIDE SEQUENCE</scope>
</reference>
<organism evidence="1">
    <name type="scientific">gut metagenome</name>
    <dbReference type="NCBI Taxonomy" id="749906"/>
    <lineage>
        <taxon>unclassified sequences</taxon>
        <taxon>metagenomes</taxon>
        <taxon>organismal metagenomes</taxon>
    </lineage>
</organism>
<gene>
    <name evidence="1" type="ORF">EVA_11376</name>
</gene>
<comment type="caution">
    <text evidence="1">The sequence shown here is derived from an EMBL/GenBank/DDBJ whole genome shotgun (WGS) entry which is preliminary data.</text>
</comment>
<sequence length="36" mass="4118">MIARITNPRITTKNSTATTVNPIISIFICDTPYRFF</sequence>
<dbReference type="AlphaFoldDB" id="J9G112"/>